<dbReference type="Proteomes" id="UP000886188">
    <property type="component" value="Unassembled WGS sequence"/>
</dbReference>
<organism evidence="1">
    <name type="scientific">Pseudoalteromonas prydzensis</name>
    <dbReference type="NCBI Taxonomy" id="182141"/>
    <lineage>
        <taxon>Bacteria</taxon>
        <taxon>Pseudomonadati</taxon>
        <taxon>Pseudomonadota</taxon>
        <taxon>Gammaproteobacteria</taxon>
        <taxon>Alteromonadales</taxon>
        <taxon>Pseudoalteromonadaceae</taxon>
        <taxon>Pseudoalteromonas</taxon>
    </lineage>
</organism>
<evidence type="ECO:0008006" key="2">
    <source>
        <dbReference type="Google" id="ProtNLM"/>
    </source>
</evidence>
<dbReference type="InterPro" id="IPR016876">
    <property type="entry name" value="UCP028234"/>
</dbReference>
<dbReference type="Gene3D" id="3.40.50.150">
    <property type="entry name" value="Vaccinia Virus protein VP39"/>
    <property type="match status" value="1"/>
</dbReference>
<dbReference type="InterPro" id="IPR029063">
    <property type="entry name" value="SAM-dependent_MTases_sf"/>
</dbReference>
<dbReference type="RefSeq" id="WP_304183967.1">
    <property type="nucleotide sequence ID" value="NZ_DRGM01000172.1"/>
</dbReference>
<dbReference type="PANTHER" id="PTHR38451:SF1">
    <property type="entry name" value="TRNA (ADENINE(22)-N(1))-METHYLTRANSFERASE"/>
    <property type="match status" value="1"/>
</dbReference>
<gene>
    <name evidence="1" type="ORF">ENH88_16850</name>
</gene>
<dbReference type="SUPFAM" id="SSF53335">
    <property type="entry name" value="S-adenosyl-L-methionine-dependent methyltransferases"/>
    <property type="match status" value="1"/>
</dbReference>
<protein>
    <recommendedName>
        <fullName evidence="2">SAM-dependent methyltransferase</fullName>
    </recommendedName>
</protein>
<accession>A0A7V1D1A8</accession>
<sequence length="229" mass="26338">MRLSKRLATIDSFVEPGYQAIWDCCCDHGLLGMQLVAREVANTVHFVDIVPALMDELTAKLARYSPIQGVAHWQVHCMDVAAIELNFQQRNLVIIAGVGGELLLRFINHILAAQQQFANTHRNEALAELEFIICPVHHTYKVREGLLEQGMKLINEAIISENNRFYEVIHISKQATRSLTLTGSSMWHRGQPLHYQYQQKLLTHYQRMLNQNPIYYQQVINSYTQVLEP</sequence>
<dbReference type="AlphaFoldDB" id="A0A7V1D1A8"/>
<dbReference type="PIRSF" id="PIRSF028234">
    <property type="entry name" value="UCP028234"/>
    <property type="match status" value="1"/>
</dbReference>
<comment type="caution">
    <text evidence="1">The sequence shown here is derived from an EMBL/GenBank/DDBJ whole genome shotgun (WGS) entry which is preliminary data.</text>
</comment>
<dbReference type="PANTHER" id="PTHR38451">
    <property type="entry name" value="TRNA (ADENINE(22)-N(1))-METHYLTRANSFERASE"/>
    <property type="match status" value="1"/>
</dbReference>
<reference evidence="1" key="1">
    <citation type="journal article" date="2020" name="mSystems">
        <title>Genome- and Community-Level Interaction Insights into Carbon Utilization and Element Cycling Functions of Hydrothermarchaeota in Hydrothermal Sediment.</title>
        <authorList>
            <person name="Zhou Z."/>
            <person name="Liu Y."/>
            <person name="Xu W."/>
            <person name="Pan J."/>
            <person name="Luo Z.H."/>
            <person name="Li M."/>
        </authorList>
    </citation>
    <scope>NUCLEOTIDE SEQUENCE [LARGE SCALE GENOMIC DNA]</scope>
    <source>
        <strain evidence="1">HyVt-346</strain>
    </source>
</reference>
<name>A0A7V1D1A8_9GAMM</name>
<evidence type="ECO:0000313" key="1">
    <source>
        <dbReference type="EMBL" id="HEA18076.1"/>
    </source>
</evidence>
<dbReference type="Pfam" id="PF12847">
    <property type="entry name" value="Methyltransf_18"/>
    <property type="match status" value="1"/>
</dbReference>
<proteinExistence type="predicted"/>
<dbReference type="EMBL" id="DRGM01000172">
    <property type="protein sequence ID" value="HEA18076.1"/>
    <property type="molecule type" value="Genomic_DNA"/>
</dbReference>